<sequence length="294" mass="32720">MAGSATAADGVVEPGNESSFTNENGCKIYCKYWCADMQNPKALVFLVHGAGEHCLCYGELAEILKNQGLYVFSHDHQGHGQSGGSRMHITDFRHYVRDVFQHVEVVQKRFPGVPVYVLGHSMGGAVSLVAVLDRPDFFAGMILIGPVVTPEQDTVGPVRIFFGKLMARIFPHFPVLQISDEEISRDKAIVQKYKDDPLVYHGWMKAKWALSLLSALMEIEEKLTTIKLPFLVLHGGDDRIVSSKGSETLHKLAESTDKTIKIYPEGFHQLHADVEPVRSDSCKNIVDWLAKRVS</sequence>
<evidence type="ECO:0000259" key="1">
    <source>
        <dbReference type="Pfam" id="PF12146"/>
    </source>
</evidence>
<accession>A0ABM0JCZ9</accession>
<dbReference type="PRINTS" id="PR00111">
    <property type="entry name" value="ABHYDROLASE"/>
</dbReference>
<dbReference type="InterPro" id="IPR000073">
    <property type="entry name" value="AB_hydrolase_1"/>
</dbReference>
<dbReference type="RefSeq" id="XP_005090870.1">
    <property type="nucleotide sequence ID" value="XM_005090813.3"/>
</dbReference>
<dbReference type="Gene3D" id="3.40.50.1820">
    <property type="entry name" value="alpha/beta hydrolase"/>
    <property type="match status" value="1"/>
</dbReference>
<dbReference type="SUPFAM" id="SSF53474">
    <property type="entry name" value="alpha/beta-Hydrolases"/>
    <property type="match status" value="1"/>
</dbReference>
<evidence type="ECO:0000313" key="2">
    <source>
        <dbReference type="Proteomes" id="UP000694888"/>
    </source>
</evidence>
<proteinExistence type="predicted"/>
<evidence type="ECO:0000313" key="3">
    <source>
        <dbReference type="RefSeq" id="XP_005090870.1"/>
    </source>
</evidence>
<dbReference type="Pfam" id="PF12146">
    <property type="entry name" value="Hydrolase_4"/>
    <property type="match status" value="1"/>
</dbReference>
<protein>
    <submittedName>
        <fullName evidence="3">Monoglyceride lipase isoform X1</fullName>
    </submittedName>
</protein>
<feature type="domain" description="Serine aminopeptidase S33" evidence="1">
    <location>
        <begin position="38"/>
        <end position="274"/>
    </location>
</feature>
<gene>
    <name evidence="3" type="primary">LOC101859144</name>
</gene>
<dbReference type="InterPro" id="IPR051044">
    <property type="entry name" value="MAG_DAG_Lipase"/>
</dbReference>
<dbReference type="InterPro" id="IPR022742">
    <property type="entry name" value="Hydrolase_4"/>
</dbReference>
<dbReference type="GeneID" id="101859144"/>
<reference evidence="3" key="1">
    <citation type="submission" date="2025-08" db="UniProtKB">
        <authorList>
            <consortium name="RefSeq"/>
        </authorList>
    </citation>
    <scope>IDENTIFICATION</scope>
</reference>
<name>A0ABM0JCZ9_APLCA</name>
<dbReference type="PANTHER" id="PTHR11614">
    <property type="entry name" value="PHOSPHOLIPASE-RELATED"/>
    <property type="match status" value="1"/>
</dbReference>
<dbReference type="Proteomes" id="UP000694888">
    <property type="component" value="Unplaced"/>
</dbReference>
<keyword evidence="2" id="KW-1185">Reference proteome</keyword>
<organism evidence="2 3">
    <name type="scientific">Aplysia californica</name>
    <name type="common">California sea hare</name>
    <dbReference type="NCBI Taxonomy" id="6500"/>
    <lineage>
        <taxon>Eukaryota</taxon>
        <taxon>Metazoa</taxon>
        <taxon>Spiralia</taxon>
        <taxon>Lophotrochozoa</taxon>
        <taxon>Mollusca</taxon>
        <taxon>Gastropoda</taxon>
        <taxon>Heterobranchia</taxon>
        <taxon>Euthyneura</taxon>
        <taxon>Tectipleura</taxon>
        <taxon>Aplysiida</taxon>
        <taxon>Aplysioidea</taxon>
        <taxon>Aplysiidae</taxon>
        <taxon>Aplysia</taxon>
    </lineage>
</organism>
<dbReference type="InterPro" id="IPR029058">
    <property type="entry name" value="AB_hydrolase_fold"/>
</dbReference>